<dbReference type="EMBL" id="FN554889">
    <property type="protein sequence ID" value="CBG73290.1"/>
    <property type="molecule type" value="Genomic_DNA"/>
</dbReference>
<dbReference type="HOGENOM" id="CLU_3258742_0_0_11"/>
<keyword evidence="2" id="KW-1185">Reference proteome</keyword>
<protein>
    <submittedName>
        <fullName evidence="1">Uncharacterized protein</fullName>
    </submittedName>
</protein>
<gene>
    <name evidence="1" type="ordered locus">SCAB_62731</name>
</gene>
<dbReference type="KEGG" id="scb:SCAB_62731"/>
<dbReference type="Proteomes" id="UP000001444">
    <property type="component" value="Chromosome"/>
</dbReference>
<name>C9ZC90_STRSW</name>
<reference evidence="1 2" key="1">
    <citation type="journal article" date="2010" name="Mol. Plant Microbe Interact.">
        <title>Streptomyces scabies 87-22 contains a coronafacic acid-like biosynthetic cluster that contributes to plant-microbe interactions.</title>
        <authorList>
            <person name="Bignell D.R."/>
            <person name="Seipke R.F."/>
            <person name="Huguet-Tapia J.C."/>
            <person name="Chambers A.H."/>
            <person name="Parry R.J."/>
            <person name="Loria R."/>
        </authorList>
    </citation>
    <scope>NUCLEOTIDE SEQUENCE [LARGE SCALE GENOMIC DNA]</scope>
    <source>
        <strain evidence="1 2">87.22</strain>
    </source>
</reference>
<evidence type="ECO:0000313" key="1">
    <source>
        <dbReference type="EMBL" id="CBG73290.1"/>
    </source>
</evidence>
<dbReference type="AlphaFoldDB" id="C9ZC90"/>
<proteinExistence type="predicted"/>
<organism evidence="1 2">
    <name type="scientific">Streptomyces scabiei (strain 87.22)</name>
    <dbReference type="NCBI Taxonomy" id="680198"/>
    <lineage>
        <taxon>Bacteria</taxon>
        <taxon>Bacillati</taxon>
        <taxon>Actinomycetota</taxon>
        <taxon>Actinomycetes</taxon>
        <taxon>Kitasatosporales</taxon>
        <taxon>Streptomycetaceae</taxon>
        <taxon>Streptomyces</taxon>
    </lineage>
</organism>
<evidence type="ECO:0000313" key="2">
    <source>
        <dbReference type="Proteomes" id="UP000001444"/>
    </source>
</evidence>
<accession>C9ZC90</accession>
<sequence length="42" mass="4417">MKAVLDADSDADSEALKPAECDGLSRTDYQKAATEVLADMNG</sequence>
<dbReference type="STRING" id="680198.SCAB_62731"/>